<gene>
    <name evidence="2" type="ORF">FHX34_105308</name>
</gene>
<dbReference type="Gene3D" id="1.10.357.10">
    <property type="entry name" value="Tetracycline Repressor, domain 2"/>
    <property type="match status" value="1"/>
</dbReference>
<dbReference type="InterPro" id="IPR049513">
    <property type="entry name" value="TetR_C_40"/>
</dbReference>
<evidence type="ECO:0000313" key="2">
    <source>
        <dbReference type="EMBL" id="TWG12441.1"/>
    </source>
</evidence>
<comment type="caution">
    <text evidence="2">The sequence shown here is derived from an EMBL/GenBank/DDBJ whole genome shotgun (WGS) entry which is preliminary data.</text>
</comment>
<name>A0A561VLF4_ACTTI</name>
<dbReference type="EMBL" id="VIWY01000005">
    <property type="protein sequence ID" value="TWG12441.1"/>
    <property type="molecule type" value="Genomic_DNA"/>
</dbReference>
<sequence>MLATLTEGLTDPAEVFAVSFRMAGRLQRRHPELVRVILNSGTAILLSDSGMVRHARADIAAAQAAGRFDGDDPDIALMAAGGAMLGVMQMLDANPELDAGAVADQFAVRILRMLGISADEAAALCATAPPMVPELP</sequence>
<proteinExistence type="predicted"/>
<dbReference type="AlphaFoldDB" id="A0A561VLF4"/>
<dbReference type="SUPFAM" id="SSF48498">
    <property type="entry name" value="Tetracyclin repressor-like, C-terminal domain"/>
    <property type="match status" value="1"/>
</dbReference>
<protein>
    <recommendedName>
        <fullName evidence="1">Tetracyclin repressor-like 40 C-terminal domain-containing protein</fullName>
    </recommendedName>
</protein>
<dbReference type="Pfam" id="PF21306">
    <property type="entry name" value="TetR_C_40"/>
    <property type="match status" value="1"/>
</dbReference>
<reference evidence="2 3" key="1">
    <citation type="submission" date="2019-06" db="EMBL/GenBank/DDBJ databases">
        <title>Sequencing the genomes of 1000 actinobacteria strains.</title>
        <authorList>
            <person name="Klenk H.-P."/>
        </authorList>
    </citation>
    <scope>NUCLEOTIDE SEQUENCE [LARGE SCALE GENOMIC DNA]</scope>
    <source>
        <strain evidence="2 3">DSM 43866</strain>
    </source>
</reference>
<evidence type="ECO:0000259" key="1">
    <source>
        <dbReference type="Pfam" id="PF21306"/>
    </source>
</evidence>
<keyword evidence="3" id="KW-1185">Reference proteome</keyword>
<feature type="domain" description="Tetracyclin repressor-like 40 C-terminal" evidence="1">
    <location>
        <begin position="11"/>
        <end position="123"/>
    </location>
</feature>
<dbReference type="InterPro" id="IPR036271">
    <property type="entry name" value="Tet_transcr_reg_TetR-rel_C_sf"/>
</dbReference>
<dbReference type="Proteomes" id="UP000320239">
    <property type="component" value="Unassembled WGS sequence"/>
</dbReference>
<evidence type="ECO:0000313" key="3">
    <source>
        <dbReference type="Proteomes" id="UP000320239"/>
    </source>
</evidence>
<accession>A0A561VLF4</accession>
<organism evidence="2 3">
    <name type="scientific">Actinoplanes teichomyceticus</name>
    <dbReference type="NCBI Taxonomy" id="1867"/>
    <lineage>
        <taxon>Bacteria</taxon>
        <taxon>Bacillati</taxon>
        <taxon>Actinomycetota</taxon>
        <taxon>Actinomycetes</taxon>
        <taxon>Micromonosporales</taxon>
        <taxon>Micromonosporaceae</taxon>
        <taxon>Actinoplanes</taxon>
    </lineage>
</organism>